<gene>
    <name evidence="6" type="ORF">C8N43_2169</name>
</gene>
<evidence type="ECO:0000256" key="4">
    <source>
        <dbReference type="ARBA" id="ARBA00023163"/>
    </source>
</evidence>
<keyword evidence="7" id="KW-1185">Reference proteome</keyword>
<dbReference type="PROSITE" id="PS50931">
    <property type="entry name" value="HTH_LYSR"/>
    <property type="match status" value="1"/>
</dbReference>
<comment type="caution">
    <text evidence="6">The sequence shown here is derived from an EMBL/GenBank/DDBJ whole genome shotgun (WGS) entry which is preliminary data.</text>
</comment>
<dbReference type="Pfam" id="PF03466">
    <property type="entry name" value="LysR_substrate"/>
    <property type="match status" value="1"/>
</dbReference>
<dbReference type="GO" id="GO:0003700">
    <property type="term" value="F:DNA-binding transcription factor activity"/>
    <property type="evidence" value="ECO:0007669"/>
    <property type="project" value="InterPro"/>
</dbReference>
<dbReference type="InterPro" id="IPR036390">
    <property type="entry name" value="WH_DNA-bd_sf"/>
</dbReference>
<dbReference type="SUPFAM" id="SSF53850">
    <property type="entry name" value="Periplasmic binding protein-like II"/>
    <property type="match status" value="1"/>
</dbReference>
<comment type="similarity">
    <text evidence="1">Belongs to the LysR transcriptional regulatory family.</text>
</comment>
<keyword evidence="3" id="KW-0238">DNA-binding</keyword>
<dbReference type="InterPro" id="IPR058163">
    <property type="entry name" value="LysR-type_TF_proteobact-type"/>
</dbReference>
<dbReference type="GO" id="GO:0006351">
    <property type="term" value="P:DNA-templated transcription"/>
    <property type="evidence" value="ECO:0007669"/>
    <property type="project" value="TreeGrafter"/>
</dbReference>
<evidence type="ECO:0000259" key="5">
    <source>
        <dbReference type="PROSITE" id="PS50931"/>
    </source>
</evidence>
<protein>
    <submittedName>
        <fullName evidence="6">LysR family glycine cleavage system transcriptional activator</fullName>
    </submittedName>
</protein>
<keyword evidence="2" id="KW-0805">Transcription regulation</keyword>
<dbReference type="InterPro" id="IPR005119">
    <property type="entry name" value="LysR_subst-bd"/>
</dbReference>
<dbReference type="RefSeq" id="WP_107845592.1">
    <property type="nucleotide sequence ID" value="NZ_QBKS01000001.1"/>
</dbReference>
<dbReference type="PRINTS" id="PR00039">
    <property type="entry name" value="HTHLYSR"/>
</dbReference>
<dbReference type="InterPro" id="IPR000847">
    <property type="entry name" value="LysR_HTH_N"/>
</dbReference>
<feature type="domain" description="HTH lysR-type" evidence="5">
    <location>
        <begin position="4"/>
        <end position="61"/>
    </location>
</feature>
<organism evidence="6 7">
    <name type="scientific">Litoreibacter ponti</name>
    <dbReference type="NCBI Taxonomy" id="1510457"/>
    <lineage>
        <taxon>Bacteria</taxon>
        <taxon>Pseudomonadati</taxon>
        <taxon>Pseudomonadota</taxon>
        <taxon>Alphaproteobacteria</taxon>
        <taxon>Rhodobacterales</taxon>
        <taxon>Roseobacteraceae</taxon>
        <taxon>Litoreibacter</taxon>
    </lineage>
</organism>
<proteinExistence type="inferred from homology"/>
<evidence type="ECO:0000313" key="6">
    <source>
        <dbReference type="EMBL" id="PTX57499.1"/>
    </source>
</evidence>
<dbReference type="Proteomes" id="UP000243978">
    <property type="component" value="Unassembled WGS sequence"/>
</dbReference>
<evidence type="ECO:0000256" key="2">
    <source>
        <dbReference type="ARBA" id="ARBA00023015"/>
    </source>
</evidence>
<dbReference type="Pfam" id="PF00126">
    <property type="entry name" value="HTH_1"/>
    <property type="match status" value="1"/>
</dbReference>
<name>A0A2T6BN48_9RHOB</name>
<keyword evidence="4" id="KW-0804">Transcription</keyword>
<dbReference type="GO" id="GO:0043565">
    <property type="term" value="F:sequence-specific DNA binding"/>
    <property type="evidence" value="ECO:0007669"/>
    <property type="project" value="TreeGrafter"/>
</dbReference>
<sequence>MRLPNITALQALVTLARAGSVTATAETLSVTQSAISHQLKGLEAQLGFPLLLRDGRGVRLTERAQHYVSEVAPALETVARASQRDSVGGSLVVNVAPGFASSWLAPRLGSFVAQHPGLALRVNTPRGYGDLGGRRDDLYISFLTEDEAPPGAVKLMEVSFFPVAAPSLVGGQRLSPDGLARLPLLHLDTRTDWQRWFAAGKAATPDTPGIVFQDLQIMEMAAREGQGVSLGDRLTSQRALERGALMQVSEIEVAAPRAYWLVAGNGPESDARRAFSAWMLEAI</sequence>
<evidence type="ECO:0000256" key="1">
    <source>
        <dbReference type="ARBA" id="ARBA00009437"/>
    </source>
</evidence>
<reference evidence="6 7" key="1">
    <citation type="submission" date="2018-04" db="EMBL/GenBank/DDBJ databases">
        <title>Genomic Encyclopedia of Archaeal and Bacterial Type Strains, Phase II (KMG-II): from individual species to whole genera.</title>
        <authorList>
            <person name="Goeker M."/>
        </authorList>
    </citation>
    <scope>NUCLEOTIDE SEQUENCE [LARGE SCALE GENOMIC DNA]</scope>
    <source>
        <strain evidence="6 7">DSM 100977</strain>
    </source>
</reference>
<evidence type="ECO:0000256" key="3">
    <source>
        <dbReference type="ARBA" id="ARBA00023125"/>
    </source>
</evidence>
<dbReference type="AlphaFoldDB" id="A0A2T6BN48"/>
<dbReference type="PANTHER" id="PTHR30537">
    <property type="entry name" value="HTH-TYPE TRANSCRIPTIONAL REGULATOR"/>
    <property type="match status" value="1"/>
</dbReference>
<dbReference type="InterPro" id="IPR036388">
    <property type="entry name" value="WH-like_DNA-bd_sf"/>
</dbReference>
<dbReference type="EMBL" id="QBKS01000001">
    <property type="protein sequence ID" value="PTX57499.1"/>
    <property type="molecule type" value="Genomic_DNA"/>
</dbReference>
<dbReference type="OrthoDB" id="9813056at2"/>
<accession>A0A2T6BN48</accession>
<dbReference type="Gene3D" id="1.10.10.10">
    <property type="entry name" value="Winged helix-like DNA-binding domain superfamily/Winged helix DNA-binding domain"/>
    <property type="match status" value="1"/>
</dbReference>
<dbReference type="PANTHER" id="PTHR30537:SF79">
    <property type="entry name" value="TRANSCRIPTIONAL REGULATOR-RELATED"/>
    <property type="match status" value="1"/>
</dbReference>
<dbReference type="Gene3D" id="3.40.190.10">
    <property type="entry name" value="Periplasmic binding protein-like II"/>
    <property type="match status" value="2"/>
</dbReference>
<dbReference type="SUPFAM" id="SSF46785">
    <property type="entry name" value="Winged helix' DNA-binding domain"/>
    <property type="match status" value="1"/>
</dbReference>
<evidence type="ECO:0000313" key="7">
    <source>
        <dbReference type="Proteomes" id="UP000243978"/>
    </source>
</evidence>